<dbReference type="InterPro" id="IPR013783">
    <property type="entry name" value="Ig-like_fold"/>
</dbReference>
<accession>A0A6J7R1F3</accession>
<reference evidence="2" key="1">
    <citation type="submission" date="2020-05" db="EMBL/GenBank/DDBJ databases">
        <authorList>
            <person name="Chiriac C."/>
            <person name="Salcher M."/>
            <person name="Ghai R."/>
            <person name="Kavagutti S V."/>
        </authorList>
    </citation>
    <scope>NUCLEOTIDE SEQUENCE</scope>
</reference>
<dbReference type="AlphaFoldDB" id="A0A6J7R1F3"/>
<proteinExistence type="predicted"/>
<gene>
    <name evidence="2" type="ORF">UFOPK4150_00364</name>
</gene>
<evidence type="ECO:0000256" key="1">
    <source>
        <dbReference type="SAM" id="MobiDB-lite"/>
    </source>
</evidence>
<sequence>MALLLTCVSQHRLPRIGSDGVDDMAAIRVRHGHRWVALGAATVVVLASSWTCTSASAATSPSSPATAQAAVASRTALTLVAEGPIGRRSEVTFRATVSPATATGVVRFDFRQMRSGSALVRVVDGRAEFKTNLFDIGTHSAVATFDPDPATGMSGSTSAERAFVVTSNPGLSLSTSAGSALVPGAIVTAGQQVRALAEGFLPGTLVIFTIDGAQVGEVVTVASDGSASELLVLPGTLARGQHPVTVSSGPLTANVVLVVSESGIVVAPPTQRPERSPDSSQISSEDGGGIASSGAHGSQLSHTGGDPIELVLMASVLILVGARLGRVRATRPGRGRHVIANAGGRHHSLVG</sequence>
<protein>
    <submittedName>
        <fullName evidence="2">Unannotated protein</fullName>
    </submittedName>
</protein>
<name>A0A6J7R1F3_9ZZZZ</name>
<dbReference type="EMBL" id="CAFBPU010000005">
    <property type="protein sequence ID" value="CAB5023055.1"/>
    <property type="molecule type" value="Genomic_DNA"/>
</dbReference>
<feature type="region of interest" description="Disordered" evidence="1">
    <location>
        <begin position="267"/>
        <end position="302"/>
    </location>
</feature>
<dbReference type="Gene3D" id="2.60.40.10">
    <property type="entry name" value="Immunoglobulins"/>
    <property type="match status" value="1"/>
</dbReference>
<organism evidence="2">
    <name type="scientific">freshwater metagenome</name>
    <dbReference type="NCBI Taxonomy" id="449393"/>
    <lineage>
        <taxon>unclassified sequences</taxon>
        <taxon>metagenomes</taxon>
        <taxon>ecological metagenomes</taxon>
    </lineage>
</organism>
<evidence type="ECO:0000313" key="2">
    <source>
        <dbReference type="EMBL" id="CAB5023055.1"/>
    </source>
</evidence>